<proteinExistence type="predicted"/>
<organism evidence="1 2">
    <name type="scientific">Bauhinia variegata</name>
    <name type="common">Purple orchid tree</name>
    <name type="synonym">Phanera variegata</name>
    <dbReference type="NCBI Taxonomy" id="167791"/>
    <lineage>
        <taxon>Eukaryota</taxon>
        <taxon>Viridiplantae</taxon>
        <taxon>Streptophyta</taxon>
        <taxon>Embryophyta</taxon>
        <taxon>Tracheophyta</taxon>
        <taxon>Spermatophyta</taxon>
        <taxon>Magnoliopsida</taxon>
        <taxon>eudicotyledons</taxon>
        <taxon>Gunneridae</taxon>
        <taxon>Pentapetalae</taxon>
        <taxon>rosids</taxon>
        <taxon>fabids</taxon>
        <taxon>Fabales</taxon>
        <taxon>Fabaceae</taxon>
        <taxon>Cercidoideae</taxon>
        <taxon>Cercideae</taxon>
        <taxon>Bauhiniinae</taxon>
        <taxon>Bauhinia</taxon>
    </lineage>
</organism>
<evidence type="ECO:0000313" key="2">
    <source>
        <dbReference type="Proteomes" id="UP000828941"/>
    </source>
</evidence>
<comment type="caution">
    <text evidence="1">The sequence shown here is derived from an EMBL/GenBank/DDBJ whole genome shotgun (WGS) entry which is preliminary data.</text>
</comment>
<reference evidence="1 2" key="1">
    <citation type="journal article" date="2022" name="DNA Res.">
        <title>Chromosomal-level genome assembly of the orchid tree Bauhinia variegata (Leguminosae; Cercidoideae) supports the allotetraploid origin hypothesis of Bauhinia.</title>
        <authorList>
            <person name="Zhong Y."/>
            <person name="Chen Y."/>
            <person name="Zheng D."/>
            <person name="Pang J."/>
            <person name="Liu Y."/>
            <person name="Luo S."/>
            <person name="Meng S."/>
            <person name="Qian L."/>
            <person name="Wei D."/>
            <person name="Dai S."/>
            <person name="Zhou R."/>
        </authorList>
    </citation>
    <scope>NUCLEOTIDE SEQUENCE [LARGE SCALE GENOMIC DNA]</scope>
    <source>
        <strain evidence="1">BV-YZ2020</strain>
    </source>
</reference>
<accession>A0ACB9KPE8</accession>
<keyword evidence="2" id="KW-1185">Reference proteome</keyword>
<protein>
    <submittedName>
        <fullName evidence="1">Uncharacterized protein</fullName>
    </submittedName>
</protein>
<dbReference type="Proteomes" id="UP000828941">
    <property type="component" value="Chromosome 13"/>
</dbReference>
<dbReference type="EMBL" id="CM039438">
    <property type="protein sequence ID" value="KAI4299186.1"/>
    <property type="molecule type" value="Genomic_DNA"/>
</dbReference>
<evidence type="ECO:0000313" key="1">
    <source>
        <dbReference type="EMBL" id="KAI4299186.1"/>
    </source>
</evidence>
<name>A0ACB9KPE8_BAUVA</name>
<gene>
    <name evidence="1" type="ORF">L6164_032667</name>
</gene>
<sequence length="150" mass="17393">MVRFFLSSMKSIIERYNKHREEHQNRLFNSSSEVKFWQREASSLRQQLQYVQQCNRQLMGHELSGLSIKDLRNLESQLDMSLRCIRMRKDQVLSDEIEKLKRKVCGASDAEANNGSDSHAIEAQPLNKVAIALTEKDDCLSLSPNHLLEM</sequence>